<keyword evidence="1" id="KW-0812">Transmembrane</keyword>
<dbReference type="AlphaFoldDB" id="A0A437MU42"/>
<evidence type="ECO:0000256" key="1">
    <source>
        <dbReference type="SAM" id="Phobius"/>
    </source>
</evidence>
<gene>
    <name evidence="2" type="ORF">EOE18_18230</name>
</gene>
<comment type="caution">
    <text evidence="2">The sequence shown here is derived from an EMBL/GenBank/DDBJ whole genome shotgun (WGS) entry which is preliminary data.</text>
</comment>
<feature type="transmembrane region" description="Helical" evidence="1">
    <location>
        <begin position="9"/>
        <end position="28"/>
    </location>
</feature>
<dbReference type="EMBL" id="SACO01000044">
    <property type="protein sequence ID" value="RVU01155.1"/>
    <property type="molecule type" value="Genomic_DNA"/>
</dbReference>
<proteinExistence type="predicted"/>
<evidence type="ECO:0000313" key="3">
    <source>
        <dbReference type="Proteomes" id="UP000282837"/>
    </source>
</evidence>
<keyword evidence="1" id="KW-0472">Membrane</keyword>
<keyword evidence="3" id="KW-1185">Reference proteome</keyword>
<keyword evidence="1" id="KW-1133">Transmembrane helix</keyword>
<accession>A0A437MU42</accession>
<feature type="transmembrane region" description="Helical" evidence="1">
    <location>
        <begin position="34"/>
        <end position="52"/>
    </location>
</feature>
<protein>
    <submittedName>
        <fullName evidence="2">Uncharacterized protein</fullName>
    </submittedName>
</protein>
<sequence>MTKDARQSLIALGSVTLFIGLFVVSLSLLKGIEIPNWVLPLGLVLMTVDFGWRIFRWARPKRAPSEETPT</sequence>
<organism evidence="2 3">
    <name type="scientific">Novosphingobium umbonatum</name>
    <dbReference type="NCBI Taxonomy" id="1908524"/>
    <lineage>
        <taxon>Bacteria</taxon>
        <taxon>Pseudomonadati</taxon>
        <taxon>Pseudomonadota</taxon>
        <taxon>Alphaproteobacteria</taxon>
        <taxon>Sphingomonadales</taxon>
        <taxon>Sphingomonadaceae</taxon>
        <taxon>Novosphingobium</taxon>
    </lineage>
</organism>
<reference evidence="2 3" key="1">
    <citation type="submission" date="2019-01" db="EMBL/GenBank/DDBJ databases">
        <authorList>
            <person name="Chen W.-M."/>
        </authorList>
    </citation>
    <scope>NUCLEOTIDE SEQUENCE [LARGE SCALE GENOMIC DNA]</scope>
    <source>
        <strain evidence="2 3">FSY-9</strain>
    </source>
</reference>
<evidence type="ECO:0000313" key="2">
    <source>
        <dbReference type="EMBL" id="RVU01155.1"/>
    </source>
</evidence>
<name>A0A437MU42_9SPHN</name>
<dbReference type="Proteomes" id="UP000282837">
    <property type="component" value="Unassembled WGS sequence"/>
</dbReference>